<name>A0A7Y6V914_9GAMM</name>
<dbReference type="NCBIfam" id="TIGR02564">
    <property type="entry name" value="cas_Csy1"/>
    <property type="match status" value="1"/>
</dbReference>
<sequence>MPTIPSGSWQQLRTLVEVFLKDRFDTKAEKLAPDDPKYQALVEQFQFDTWINDAARRVGQLQVVTHSLKPIHPDAKGSNLYAPPESLHTHNLVGSHVLPANFAGDVVGNAAALDVYKFLKLQLEGKSLLERALENDSEFAKALSDNPEQAQAWISAFAAITEPRGEHASHTRGKQLYWLVGDDAADVESDAENFHLLAPLYATSLAHRVFQTINHDRFSEEAKEARKAKREGNYAEQPVHSYPNLAVQKMGGTKPQNISQLNSERGGNNYLLASLPPSWNVRDIRPPLKVASVFSHPGVFGSRSEVRALVKDLKRFLETNPSTDMHTRDLRDDYTAMLMDELALFAMQMHSLPAGWSADEKCELVAEEAFWLDPGRAEEDAAFREARNSVEWADEIRHRFANWLNAALGEKLPLGDVEFRHWQKTLAKDATHQRLLDRDRRWMENLMEDLTNLPGGDDDE</sequence>
<dbReference type="AlphaFoldDB" id="A0A7Y6V914"/>
<proteinExistence type="predicted"/>
<dbReference type="RefSeq" id="WP_101147093.1">
    <property type="nucleotide sequence ID" value="NZ_JABWCV010000009.1"/>
</dbReference>
<dbReference type="Pfam" id="PF09611">
    <property type="entry name" value="Cas_Csy1"/>
    <property type="match status" value="1"/>
</dbReference>
<comment type="caution">
    <text evidence="1">The sequence shown here is derived from an EMBL/GenBank/DDBJ whole genome shotgun (WGS) entry which is preliminary data.</text>
</comment>
<accession>A0A7Y6V914</accession>
<dbReference type="EMBL" id="JABWCV010000009">
    <property type="protein sequence ID" value="NVF14400.1"/>
    <property type="molecule type" value="Genomic_DNA"/>
</dbReference>
<protein>
    <submittedName>
        <fullName evidence="1">Type I-F CRISPR-associated protein Csy1</fullName>
    </submittedName>
</protein>
<reference evidence="1 2" key="1">
    <citation type="submission" date="2020-06" db="EMBL/GenBank/DDBJ databases">
        <title>Halomonas sp. QX-1 draft genome sequence.</title>
        <authorList>
            <person name="Qiu X."/>
        </authorList>
    </citation>
    <scope>NUCLEOTIDE SEQUENCE [LARGE SCALE GENOMIC DNA]</scope>
    <source>
        <strain evidence="1 2">QX-1</strain>
    </source>
</reference>
<gene>
    <name evidence="1" type="primary">csy1</name>
    <name evidence="1" type="ORF">HUO07_09470</name>
</gene>
<dbReference type="CDD" id="cd09735">
    <property type="entry name" value="Csy1_I-F"/>
    <property type="match status" value="1"/>
</dbReference>
<dbReference type="Proteomes" id="UP000589984">
    <property type="component" value="Unassembled WGS sequence"/>
</dbReference>
<organism evidence="1 2">
    <name type="scientific">Vreelandella maris</name>
    <dbReference type="NCBI Taxonomy" id="2729617"/>
    <lineage>
        <taxon>Bacteria</taxon>
        <taxon>Pseudomonadati</taxon>
        <taxon>Pseudomonadota</taxon>
        <taxon>Gammaproteobacteria</taxon>
        <taxon>Oceanospirillales</taxon>
        <taxon>Halomonadaceae</taxon>
        <taxon>Vreelandella</taxon>
    </lineage>
</organism>
<dbReference type="InterPro" id="IPR013397">
    <property type="entry name" value="CRISPR-assoc_prot_Csy1"/>
</dbReference>
<evidence type="ECO:0000313" key="2">
    <source>
        <dbReference type="Proteomes" id="UP000589984"/>
    </source>
</evidence>
<evidence type="ECO:0000313" key="1">
    <source>
        <dbReference type="EMBL" id="NVF14400.1"/>
    </source>
</evidence>
<keyword evidence="2" id="KW-1185">Reference proteome</keyword>